<dbReference type="EMBL" id="KK114425">
    <property type="protein sequence ID" value="KFM62397.1"/>
    <property type="molecule type" value="Genomic_DNA"/>
</dbReference>
<evidence type="ECO:0000313" key="1">
    <source>
        <dbReference type="EMBL" id="KFM62397.1"/>
    </source>
</evidence>
<dbReference type="STRING" id="407821.A0A087TBA8"/>
<evidence type="ECO:0008006" key="3">
    <source>
        <dbReference type="Google" id="ProtNLM"/>
    </source>
</evidence>
<gene>
    <name evidence="1" type="ORF">X975_26042</name>
</gene>
<keyword evidence="2" id="KW-1185">Reference proteome</keyword>
<dbReference type="AlphaFoldDB" id="A0A087TBA8"/>
<evidence type="ECO:0000313" key="2">
    <source>
        <dbReference type="Proteomes" id="UP000054359"/>
    </source>
</evidence>
<organism evidence="1 2">
    <name type="scientific">Stegodyphus mimosarum</name>
    <name type="common">African social velvet spider</name>
    <dbReference type="NCBI Taxonomy" id="407821"/>
    <lineage>
        <taxon>Eukaryota</taxon>
        <taxon>Metazoa</taxon>
        <taxon>Ecdysozoa</taxon>
        <taxon>Arthropoda</taxon>
        <taxon>Chelicerata</taxon>
        <taxon>Arachnida</taxon>
        <taxon>Araneae</taxon>
        <taxon>Araneomorphae</taxon>
        <taxon>Entelegynae</taxon>
        <taxon>Eresoidea</taxon>
        <taxon>Eresidae</taxon>
        <taxon>Stegodyphus</taxon>
    </lineage>
</organism>
<protein>
    <recommendedName>
        <fullName evidence="3">Transposable element P transposase</fullName>
    </recommendedName>
</protein>
<feature type="non-terminal residue" evidence="1">
    <location>
        <position position="112"/>
    </location>
</feature>
<dbReference type="Proteomes" id="UP000054359">
    <property type="component" value="Unassembled WGS sequence"/>
</dbReference>
<dbReference type="OMA" id="IYECEGR"/>
<sequence>MNVKTMFKGIHQKSEFMNPLTADDSDPKIIFLNQFLNWLDAWESMKCSTGMLTKETHAALKQTTYSILKLTRYCVEELGMKYILPGKIQTESLEAHFGKYRQLSGSQYHISM</sequence>
<dbReference type="OrthoDB" id="6485764at2759"/>
<reference evidence="1 2" key="1">
    <citation type="submission" date="2013-11" db="EMBL/GenBank/DDBJ databases">
        <title>Genome sequencing of Stegodyphus mimosarum.</title>
        <authorList>
            <person name="Bechsgaard J."/>
        </authorList>
    </citation>
    <scope>NUCLEOTIDE SEQUENCE [LARGE SCALE GENOMIC DNA]</scope>
</reference>
<proteinExistence type="predicted"/>
<accession>A0A087TBA8</accession>
<name>A0A087TBA8_STEMI</name>